<evidence type="ECO:0000256" key="2">
    <source>
        <dbReference type="ARBA" id="ARBA00006306"/>
    </source>
</evidence>
<dbReference type="EC" id="3.1.3.66" evidence="3"/>
<dbReference type="Gene3D" id="2.30.29.30">
    <property type="entry name" value="Pleckstrin-homology domain (PH domain)/Phosphotyrosine-binding domain (PTB)"/>
    <property type="match status" value="1"/>
</dbReference>
<evidence type="ECO:0000313" key="9">
    <source>
        <dbReference type="EMBL" id="CAD7427971.1"/>
    </source>
</evidence>
<sequence>MRFNKQELTTLATQPSQKFDKEGVLFLRERQEGFFRRTERKDGKRGKRSKSLRELSCYSGGSRVSLERWCRLRGNLLFYFKSREQWSEPLGVIILEQCSIKVDTPTAEGPYGFNLVFDGGLSQHLAAYSEGERDAWLQAIQLASYDCMRSQLLALQQRMELRRGQDPDLNVHMWRIRRGHTMDPCELPLCEITLACDNLLCDGHGRPPNPVLVVHVYIPANGVWIKYANTEVVEKSSNPSFLNTVSFRASDGLSSDSRVRLTTYDVREHVSQTATPIGSCIVTLGSVQETDRLRIPLRSPSGTTVGFLTLTVWNLEPEDKGGSTESTPCRSATDHGGTLVYSHRRSQSLPPRLGSKLKLPHQGHLNLLFANPYVQTYRFHSGLGGDICVHEVMAESKLCFHFPQQLLALWIQEEKELLQEVAGMGELHEPWHTRQVELLDRHLHLLHLYSQAKENLEVHKGKGSFFKPSSRKHDRTLEFAPVNLHLQRMWVQNDTLRKCGFYDIITVGGFTAHSHKSKNGGLIKLLQQLKESPSKSNSTLQGPSKITMAHDAIQAIKQLRREVVDGMRALMKLAKDKQTAGMLPICEDMISKTRILLSLWDPGLVEEALSFVEEHKVAQTIPNDTLDGGEDGLCSLELRHKQTLSPYKRITQQLNFDLRSPELDDLVTPDSPRCARAFWNLPSNNGAHKMNGHVVETEMLANYNCRLKENEKTSPSRNDNQFVIFPEVEEDWKENSPCQDKNGQDNSASDTPCDDDDTNKSNEHDCGNIECCDLKEEEETPSVSNGFECDLGRRFLDTQAMCSSPSANYYKPTDEPEPWDLTQLNIEASVMCLVSKVKFLCGRCGSPAVRLRSSQHGIGRSRSFRSGLSCHQAPSNETLNKETVVTIQPLGTNGGKNGSRFDIAGNTLNGKRDNIRRIDTSLDDIVLTANMSSDDVLNKAVDTVQKAVNGAVVRNGSTVRNKFTEGLDFSAIVDWTCELRPSMRKLRQAMDGLLKTARLTHSVFRVQEDGRAAQKACNVRYRRDVCFSQSLTALVTGLMAKLWCQKSDPTFIMVLTTLGPLVSFEGLLSYYGDEIDMWGDMAVGVEDIVTVTFTLTRCGSSSRSATSAAQEYPTPRVVGSRSALTVLLPVSDAVYSMLPLTSSSATISFNVTPVFFNVGINEMATLAESLGNTRPQDKSNLDNYERVNEYFHRFRKLHLPSEPPGQRGPVCGPLQPSLADLVENLRVAVHTKQNKNVDVLHLSARICRRMKGLRFTSCKSAKDRTGMSVTLEQCHILMSEYDLAEHEFQRALDCMRSEGSRRDNTCKNTGVRKYAFNSLQLLTLPKLYRPPAGTYGSAQT</sequence>
<evidence type="ECO:0000256" key="5">
    <source>
        <dbReference type="ARBA" id="ARBA00023098"/>
    </source>
</evidence>
<dbReference type="PANTHER" id="PTHR12187">
    <property type="entry name" value="AGAP000124-PA"/>
    <property type="match status" value="1"/>
</dbReference>
<feature type="region of interest" description="Disordered" evidence="6">
    <location>
        <begin position="731"/>
        <end position="761"/>
    </location>
</feature>
<protein>
    <recommendedName>
        <fullName evidence="3">phosphatidylinositol-3,4-bisphosphate 4-phosphatase</fullName>
        <ecNumber evidence="3">3.1.3.66</ecNumber>
    </recommendedName>
</protein>
<evidence type="ECO:0000259" key="8">
    <source>
        <dbReference type="PROSITE" id="PS50004"/>
    </source>
</evidence>
<dbReference type="InterPro" id="IPR011993">
    <property type="entry name" value="PH-like_dom_sf"/>
</dbReference>
<evidence type="ECO:0000256" key="4">
    <source>
        <dbReference type="ARBA" id="ARBA00022801"/>
    </source>
</evidence>
<dbReference type="PROSITE" id="PS50004">
    <property type="entry name" value="C2"/>
    <property type="match status" value="1"/>
</dbReference>
<comment type="similarity">
    <text evidence="2">Belongs to the inositol 3,4-bisphosphate 4-phosphatase family.</text>
</comment>
<accession>A0A7R9HMI5</accession>
<name>A0A7R9HMI5_9NEOP</name>
<reference evidence="9" key="1">
    <citation type="submission" date="2020-11" db="EMBL/GenBank/DDBJ databases">
        <authorList>
            <person name="Tran Van P."/>
        </authorList>
    </citation>
    <scope>NUCLEOTIDE SEQUENCE</scope>
</reference>
<proteinExistence type="inferred from homology"/>
<evidence type="ECO:0000259" key="7">
    <source>
        <dbReference type="PROSITE" id="PS50003"/>
    </source>
</evidence>
<dbReference type="UniPathway" id="UPA00944"/>
<keyword evidence="4" id="KW-0378">Hydrolase</keyword>
<dbReference type="InterPro" id="IPR001849">
    <property type="entry name" value="PH_domain"/>
</dbReference>
<dbReference type="EMBL" id="OB793600">
    <property type="protein sequence ID" value="CAD7427971.1"/>
    <property type="molecule type" value="Genomic_DNA"/>
</dbReference>
<evidence type="ECO:0000256" key="6">
    <source>
        <dbReference type="SAM" id="MobiDB-lite"/>
    </source>
</evidence>
<gene>
    <name evidence="9" type="ORF">TMSB3V08_LOCUS4796</name>
</gene>
<feature type="domain" description="PH" evidence="7">
    <location>
        <begin position="38"/>
        <end position="145"/>
    </location>
</feature>
<organism evidence="9">
    <name type="scientific">Timema monikensis</name>
    <dbReference type="NCBI Taxonomy" id="170555"/>
    <lineage>
        <taxon>Eukaryota</taxon>
        <taxon>Metazoa</taxon>
        <taxon>Ecdysozoa</taxon>
        <taxon>Arthropoda</taxon>
        <taxon>Hexapoda</taxon>
        <taxon>Insecta</taxon>
        <taxon>Pterygota</taxon>
        <taxon>Neoptera</taxon>
        <taxon>Polyneoptera</taxon>
        <taxon>Phasmatodea</taxon>
        <taxon>Timematodea</taxon>
        <taxon>Timematoidea</taxon>
        <taxon>Timematidae</taxon>
        <taxon>Timema</taxon>
    </lineage>
</organism>
<comment type="pathway">
    <text evidence="1">Signal transduction; phosphatidylinositol signaling pathway.</text>
</comment>
<dbReference type="SUPFAM" id="SSF49562">
    <property type="entry name" value="C2 domain (Calcium/lipid-binding domain, CaLB)"/>
    <property type="match status" value="1"/>
</dbReference>
<feature type="domain" description="C2" evidence="8">
    <location>
        <begin position="165"/>
        <end position="297"/>
    </location>
</feature>
<dbReference type="Pfam" id="PF00169">
    <property type="entry name" value="PH"/>
    <property type="match status" value="1"/>
</dbReference>
<evidence type="ECO:0000256" key="3">
    <source>
        <dbReference type="ARBA" id="ARBA00013037"/>
    </source>
</evidence>
<feature type="compositionally biased region" description="Polar residues" evidence="6">
    <location>
        <begin position="736"/>
        <end position="750"/>
    </location>
</feature>
<dbReference type="SUPFAM" id="SSF50729">
    <property type="entry name" value="PH domain-like"/>
    <property type="match status" value="1"/>
</dbReference>
<dbReference type="InterPro" id="IPR039034">
    <property type="entry name" value="INPP4"/>
</dbReference>
<dbReference type="InterPro" id="IPR000008">
    <property type="entry name" value="C2_dom"/>
</dbReference>
<keyword evidence="5" id="KW-0443">Lipid metabolism</keyword>
<dbReference type="SMART" id="SM00233">
    <property type="entry name" value="PH"/>
    <property type="match status" value="1"/>
</dbReference>
<dbReference type="PANTHER" id="PTHR12187:SF11">
    <property type="entry name" value="PHOSPHATIDYLINOSITOL-3,4-BISPHOSPHATE 4-PHOSPHATASE"/>
    <property type="match status" value="1"/>
</dbReference>
<dbReference type="PROSITE" id="PS50003">
    <property type="entry name" value="PH_DOMAIN"/>
    <property type="match status" value="1"/>
</dbReference>
<dbReference type="Gene3D" id="2.60.40.150">
    <property type="entry name" value="C2 domain"/>
    <property type="match status" value="1"/>
</dbReference>
<dbReference type="GO" id="GO:0016316">
    <property type="term" value="F:phosphatidylinositol-3,4-bisphosphate 4-phosphatase activity"/>
    <property type="evidence" value="ECO:0007669"/>
    <property type="project" value="UniProtKB-EC"/>
</dbReference>
<dbReference type="InterPro" id="IPR035892">
    <property type="entry name" value="C2_domain_sf"/>
</dbReference>
<dbReference type="GO" id="GO:0005737">
    <property type="term" value="C:cytoplasm"/>
    <property type="evidence" value="ECO:0007669"/>
    <property type="project" value="TreeGrafter"/>
</dbReference>
<evidence type="ECO:0000256" key="1">
    <source>
        <dbReference type="ARBA" id="ARBA00004847"/>
    </source>
</evidence>